<dbReference type="InterPro" id="IPR030192">
    <property type="entry name" value="YbdG"/>
</dbReference>
<comment type="caution">
    <text evidence="2">The sequence shown here is derived from an EMBL/GenBank/DDBJ whole genome shotgun (WGS) entry which is preliminary data.</text>
</comment>
<dbReference type="InterPro" id="IPR006685">
    <property type="entry name" value="MscS_channel_2nd"/>
</dbReference>
<evidence type="ECO:0000313" key="2">
    <source>
        <dbReference type="EMBL" id="EKC68549.1"/>
    </source>
</evidence>
<dbReference type="EMBL" id="AJWZ01003320">
    <property type="protein sequence ID" value="EKC68549.1"/>
    <property type="molecule type" value="Genomic_DNA"/>
</dbReference>
<dbReference type="AlphaFoldDB" id="K1TLT4"/>
<proteinExistence type="predicted"/>
<dbReference type="GO" id="GO:0071470">
    <property type="term" value="P:cellular response to osmotic stress"/>
    <property type="evidence" value="ECO:0007669"/>
    <property type="project" value="InterPro"/>
</dbReference>
<name>K1TLT4_9ZZZZ</name>
<gene>
    <name evidence="2" type="ORF">OBE_04874</name>
</gene>
<dbReference type="PANTHER" id="PTHR30414">
    <property type="entry name" value="MINICONDUCTANCE MECHANOSENSITIVE CHANNEL YBDG"/>
    <property type="match status" value="1"/>
</dbReference>
<dbReference type="PANTHER" id="PTHR30414:SF0">
    <property type="entry name" value="MINICONDUCTANCE MECHANOSENSITIVE CHANNEL YBDG"/>
    <property type="match status" value="1"/>
</dbReference>
<sequence length="33" mass="3836">MLEINLYTVKVQNWDMTITTIPTYQLVSASFTN</sequence>
<evidence type="ECO:0000259" key="1">
    <source>
        <dbReference type="Pfam" id="PF00924"/>
    </source>
</evidence>
<accession>K1TLT4</accession>
<dbReference type="GO" id="GO:0005886">
    <property type="term" value="C:plasma membrane"/>
    <property type="evidence" value="ECO:0007669"/>
    <property type="project" value="TreeGrafter"/>
</dbReference>
<organism evidence="2">
    <name type="scientific">human gut metagenome</name>
    <dbReference type="NCBI Taxonomy" id="408170"/>
    <lineage>
        <taxon>unclassified sequences</taxon>
        <taxon>metagenomes</taxon>
        <taxon>organismal metagenomes</taxon>
    </lineage>
</organism>
<feature type="non-terminal residue" evidence="2">
    <location>
        <position position="33"/>
    </location>
</feature>
<feature type="domain" description="Mechanosensitive ion channel MscS" evidence="1">
    <location>
        <begin position="3"/>
        <end position="33"/>
    </location>
</feature>
<dbReference type="Pfam" id="PF00924">
    <property type="entry name" value="MS_channel_2nd"/>
    <property type="match status" value="1"/>
</dbReference>
<reference evidence="2" key="1">
    <citation type="journal article" date="2013" name="Environ. Microbiol.">
        <title>Microbiota from the distal guts of lean and obese adolescents exhibit partial functional redundancy besides clear differences in community structure.</title>
        <authorList>
            <person name="Ferrer M."/>
            <person name="Ruiz A."/>
            <person name="Lanza F."/>
            <person name="Haange S.B."/>
            <person name="Oberbach A."/>
            <person name="Till H."/>
            <person name="Bargiela R."/>
            <person name="Campoy C."/>
            <person name="Segura M.T."/>
            <person name="Richter M."/>
            <person name="von Bergen M."/>
            <person name="Seifert J."/>
            <person name="Suarez A."/>
        </authorList>
    </citation>
    <scope>NUCLEOTIDE SEQUENCE</scope>
</reference>
<protein>
    <recommendedName>
        <fullName evidence="1">Mechanosensitive ion channel MscS domain-containing protein</fullName>
    </recommendedName>
</protein>
<dbReference type="GO" id="GO:0008381">
    <property type="term" value="F:mechanosensitive monoatomic ion channel activity"/>
    <property type="evidence" value="ECO:0007669"/>
    <property type="project" value="InterPro"/>
</dbReference>